<dbReference type="PROSITE" id="PS50943">
    <property type="entry name" value="HTH_CROC1"/>
    <property type="match status" value="1"/>
</dbReference>
<evidence type="ECO:0000313" key="3">
    <source>
        <dbReference type="Proteomes" id="UP000249754"/>
    </source>
</evidence>
<evidence type="ECO:0000313" key="2">
    <source>
        <dbReference type="EMBL" id="RAJ24296.1"/>
    </source>
</evidence>
<protein>
    <recommendedName>
        <fullName evidence="1">HTH cro/C1-type domain-containing protein</fullName>
    </recommendedName>
</protein>
<organism evidence="2 3">
    <name type="scientific">Pedobacter cryoconitis</name>
    <dbReference type="NCBI Taxonomy" id="188932"/>
    <lineage>
        <taxon>Bacteria</taxon>
        <taxon>Pseudomonadati</taxon>
        <taxon>Bacteroidota</taxon>
        <taxon>Sphingobacteriia</taxon>
        <taxon>Sphingobacteriales</taxon>
        <taxon>Sphingobacteriaceae</taxon>
        <taxon>Pedobacter</taxon>
    </lineage>
</organism>
<dbReference type="AlphaFoldDB" id="A0A327S5D9"/>
<accession>A0A327S5D9</accession>
<evidence type="ECO:0000259" key="1">
    <source>
        <dbReference type="PROSITE" id="PS50943"/>
    </source>
</evidence>
<dbReference type="GO" id="GO:0003677">
    <property type="term" value="F:DNA binding"/>
    <property type="evidence" value="ECO:0007669"/>
    <property type="project" value="InterPro"/>
</dbReference>
<name>A0A327S5D9_9SPHI</name>
<comment type="caution">
    <text evidence="2">The sequence shown here is derived from an EMBL/GenBank/DDBJ whole genome shotgun (WGS) entry which is preliminary data.</text>
</comment>
<dbReference type="CDD" id="cd00093">
    <property type="entry name" value="HTH_XRE"/>
    <property type="match status" value="1"/>
</dbReference>
<dbReference type="Gene3D" id="1.10.260.40">
    <property type="entry name" value="lambda repressor-like DNA-binding domains"/>
    <property type="match status" value="1"/>
</dbReference>
<dbReference type="SUPFAM" id="SSF47413">
    <property type="entry name" value="lambda repressor-like DNA-binding domains"/>
    <property type="match status" value="1"/>
</dbReference>
<dbReference type="InterPro" id="IPR010982">
    <property type="entry name" value="Lambda_DNA-bd_dom_sf"/>
</dbReference>
<feature type="domain" description="HTH cro/C1-type" evidence="1">
    <location>
        <begin position="28"/>
        <end position="68"/>
    </location>
</feature>
<sequence length="111" mass="12407">MNIIDKEIGKRLRDVRVNILKIRSTHKMSELTGIPQSTYSGYERGTLGVYTGFLVKLHRIYGVNPNYITLGIGSILTTKEDKTPVKSQIAELRSQVLALSAVVDYLAKRGK</sequence>
<proteinExistence type="predicted"/>
<gene>
    <name evidence="2" type="ORF">LY11_04469</name>
</gene>
<dbReference type="EMBL" id="QLLR01000032">
    <property type="protein sequence ID" value="RAJ24296.1"/>
    <property type="molecule type" value="Genomic_DNA"/>
</dbReference>
<reference evidence="2 3" key="1">
    <citation type="submission" date="2018-06" db="EMBL/GenBank/DDBJ databases">
        <title>Genomic Encyclopedia of Archaeal and Bacterial Type Strains, Phase II (KMG-II): from individual species to whole genera.</title>
        <authorList>
            <person name="Goeker M."/>
        </authorList>
    </citation>
    <scope>NUCLEOTIDE SEQUENCE [LARGE SCALE GENOMIC DNA]</scope>
    <source>
        <strain evidence="2 3">DSM 14825</strain>
    </source>
</reference>
<dbReference type="Proteomes" id="UP000249754">
    <property type="component" value="Unassembled WGS sequence"/>
</dbReference>
<dbReference type="SMART" id="SM00530">
    <property type="entry name" value="HTH_XRE"/>
    <property type="match status" value="1"/>
</dbReference>
<dbReference type="InterPro" id="IPR001387">
    <property type="entry name" value="Cro/C1-type_HTH"/>
</dbReference>